<feature type="compositionally biased region" description="Polar residues" evidence="1">
    <location>
        <begin position="119"/>
        <end position="139"/>
    </location>
</feature>
<evidence type="ECO:0008006" key="4">
    <source>
        <dbReference type="Google" id="ProtNLM"/>
    </source>
</evidence>
<feature type="compositionally biased region" description="Basic and acidic residues" evidence="1">
    <location>
        <begin position="188"/>
        <end position="225"/>
    </location>
</feature>
<reference evidence="2 3" key="1">
    <citation type="submission" date="2019-08" db="EMBL/GenBank/DDBJ databases">
        <title>A chromosome-level genome assembly, high-density linkage maps, and genome scans reveal the genomic architecture of hybrid incompatibilities underlying speciation via character displacement in darters (Percidae: Etheostominae).</title>
        <authorList>
            <person name="Moran R.L."/>
            <person name="Catchen J.M."/>
            <person name="Fuller R.C."/>
        </authorList>
    </citation>
    <scope>NUCLEOTIDE SEQUENCE [LARGE SCALE GENOMIC DNA]</scope>
    <source>
        <strain evidence="2">EspeVRDwgs_2016</strain>
        <tissue evidence="2">Muscle</tissue>
    </source>
</reference>
<gene>
    <name evidence="2" type="ORF">FQN60_002887</name>
</gene>
<dbReference type="AlphaFoldDB" id="A0A5J5CL50"/>
<dbReference type="EMBL" id="VOFY01000021">
    <property type="protein sequence ID" value="KAA8581306.1"/>
    <property type="molecule type" value="Genomic_DNA"/>
</dbReference>
<dbReference type="OrthoDB" id="432281at2759"/>
<organism evidence="2 3">
    <name type="scientific">Etheostoma spectabile</name>
    <name type="common">orangethroat darter</name>
    <dbReference type="NCBI Taxonomy" id="54343"/>
    <lineage>
        <taxon>Eukaryota</taxon>
        <taxon>Metazoa</taxon>
        <taxon>Chordata</taxon>
        <taxon>Craniata</taxon>
        <taxon>Vertebrata</taxon>
        <taxon>Euteleostomi</taxon>
        <taxon>Actinopterygii</taxon>
        <taxon>Neopterygii</taxon>
        <taxon>Teleostei</taxon>
        <taxon>Neoteleostei</taxon>
        <taxon>Acanthomorphata</taxon>
        <taxon>Eupercaria</taxon>
        <taxon>Perciformes</taxon>
        <taxon>Percoidei</taxon>
        <taxon>Percidae</taxon>
        <taxon>Etheostomatinae</taxon>
        <taxon>Etheostoma</taxon>
    </lineage>
</organism>
<dbReference type="Proteomes" id="UP000327493">
    <property type="component" value="Chromosome 21"/>
</dbReference>
<feature type="compositionally biased region" description="Low complexity" evidence="1">
    <location>
        <begin position="278"/>
        <end position="296"/>
    </location>
</feature>
<proteinExistence type="predicted"/>
<feature type="compositionally biased region" description="Basic and acidic residues" evidence="1">
    <location>
        <begin position="242"/>
        <end position="274"/>
    </location>
</feature>
<dbReference type="CDD" id="cd22966">
    <property type="entry name" value="DD_DYDC-like"/>
    <property type="match status" value="1"/>
</dbReference>
<dbReference type="Pfam" id="PF05186">
    <property type="entry name" value="Dpy-30"/>
    <property type="match status" value="1"/>
</dbReference>
<sequence length="319" mass="35929">MDSEYIKKHLGKCLADGLAEVAEQRPVNPIQHLAHWLYKYNSNVEYEAKKRANLALLEQEQAKAREEALYQEKLREEERNISEALEDSIKISEKDDAPTLATTEAAEDNKPLTEEKPNTTDPGNQQATDENQSEAQQNDTEPEVKVTDNISGPESLEKTPLEVLNTEVKEEPTEGLVEEDEVEQRSNQAEEKTEVDPSDNHVEEKTASTNQTEEKEVDQDKKVVDEADTAESEPTEPLNSTPRRDADNLKKDQTEELHDKQSPRSPRDTEKEADGQQTTETTDSSAPADSDPVPSETPQEEPENTNIQEKEDEQEADHT</sequence>
<evidence type="ECO:0000313" key="2">
    <source>
        <dbReference type="EMBL" id="KAA8581306.1"/>
    </source>
</evidence>
<name>A0A5J5CL50_9PERO</name>
<evidence type="ECO:0000313" key="3">
    <source>
        <dbReference type="Proteomes" id="UP000327493"/>
    </source>
</evidence>
<evidence type="ECO:0000256" key="1">
    <source>
        <dbReference type="SAM" id="MobiDB-lite"/>
    </source>
</evidence>
<dbReference type="InterPro" id="IPR049630">
    <property type="entry name" value="DYDC-like_DD"/>
</dbReference>
<accession>A0A5J5CL50</accession>
<feature type="compositionally biased region" description="Basic and acidic residues" evidence="1">
    <location>
        <begin position="85"/>
        <end position="97"/>
    </location>
</feature>
<keyword evidence="3" id="KW-1185">Reference proteome</keyword>
<feature type="compositionally biased region" description="Basic and acidic residues" evidence="1">
    <location>
        <begin position="107"/>
        <end position="118"/>
    </location>
</feature>
<feature type="region of interest" description="Disordered" evidence="1">
    <location>
        <begin position="85"/>
        <end position="319"/>
    </location>
</feature>
<comment type="caution">
    <text evidence="2">The sequence shown here is derived from an EMBL/GenBank/DDBJ whole genome shotgun (WGS) entry which is preliminary data.</text>
</comment>
<dbReference type="InterPro" id="IPR007858">
    <property type="entry name" value="Dpy-30_motif"/>
</dbReference>
<dbReference type="Gene3D" id="1.20.890.10">
    <property type="entry name" value="cAMP-dependent protein kinase regulatory subunit, dimerization-anchoring domain"/>
    <property type="match status" value="1"/>
</dbReference>
<feature type="compositionally biased region" description="Acidic residues" evidence="1">
    <location>
        <begin position="310"/>
        <end position="319"/>
    </location>
</feature>
<protein>
    <recommendedName>
        <fullName evidence="4">DPY30 domain-containing protein 2</fullName>
    </recommendedName>
</protein>